<feature type="compositionally biased region" description="Acidic residues" evidence="1">
    <location>
        <begin position="285"/>
        <end position="299"/>
    </location>
</feature>
<evidence type="ECO:0000313" key="2">
    <source>
        <dbReference type="EMBL" id="ACV11255.1"/>
    </source>
</evidence>
<dbReference type="EMBL" id="CP001687">
    <property type="protein sequence ID" value="ACV11255.1"/>
    <property type="molecule type" value="Genomic_DNA"/>
</dbReference>
<dbReference type="eggNOG" id="arCOG04525">
    <property type="taxonomic scope" value="Archaea"/>
</dbReference>
<dbReference type="STRING" id="519442.Huta_1072"/>
<name>C7NM47_HALUD</name>
<feature type="region of interest" description="Disordered" evidence="1">
    <location>
        <begin position="282"/>
        <end position="310"/>
    </location>
</feature>
<dbReference type="AlphaFoldDB" id="C7NM47"/>
<dbReference type="KEGG" id="hut:Huta_1072"/>
<evidence type="ECO:0000256" key="1">
    <source>
        <dbReference type="SAM" id="MobiDB-lite"/>
    </source>
</evidence>
<dbReference type="HOGENOM" id="CLU_069530_0_0_2"/>
<dbReference type="InterPro" id="IPR017850">
    <property type="entry name" value="Alkaline_phosphatase_core_sf"/>
</dbReference>
<feature type="compositionally biased region" description="Basic and acidic residues" evidence="1">
    <location>
        <begin position="300"/>
        <end position="310"/>
    </location>
</feature>
<dbReference type="SUPFAM" id="SSF53649">
    <property type="entry name" value="Alkaline phosphatase-like"/>
    <property type="match status" value="1"/>
</dbReference>
<dbReference type="OrthoDB" id="100846at2157"/>
<proteinExistence type="predicted"/>
<reference evidence="2 3" key="1">
    <citation type="journal article" date="2009" name="Stand. Genomic Sci.">
        <title>Complete genome sequence of Halorhabdus utahensis type strain (AX-2).</title>
        <authorList>
            <person name="Anderson I."/>
            <person name="Tindall B.J."/>
            <person name="Pomrenke H."/>
            <person name="Goker M."/>
            <person name="Lapidus A."/>
            <person name="Nolan M."/>
            <person name="Copeland A."/>
            <person name="Glavina Del Rio T."/>
            <person name="Chen F."/>
            <person name="Tice H."/>
            <person name="Cheng J.F."/>
            <person name="Lucas S."/>
            <person name="Chertkov O."/>
            <person name="Bruce D."/>
            <person name="Brettin T."/>
            <person name="Detter J.C."/>
            <person name="Han C."/>
            <person name="Goodwin L."/>
            <person name="Land M."/>
            <person name="Hauser L."/>
            <person name="Chang Y.J."/>
            <person name="Jeffries C.D."/>
            <person name="Pitluck S."/>
            <person name="Pati A."/>
            <person name="Mavromatis K."/>
            <person name="Ivanova N."/>
            <person name="Ovchinnikova G."/>
            <person name="Chen A."/>
            <person name="Palaniappan K."/>
            <person name="Chain P."/>
            <person name="Rohde M."/>
            <person name="Bristow J."/>
            <person name="Eisen J.A."/>
            <person name="Markowitz V."/>
            <person name="Hugenholtz P."/>
            <person name="Kyrpides N.C."/>
            <person name="Klenk H.P."/>
        </authorList>
    </citation>
    <scope>NUCLEOTIDE SEQUENCE [LARGE SCALE GENOMIC DNA]</scope>
    <source>
        <strain evidence="3">DSM 12940 / JCM 11049 / AX-2</strain>
    </source>
</reference>
<evidence type="ECO:0008006" key="4">
    <source>
        <dbReference type="Google" id="ProtNLM"/>
    </source>
</evidence>
<dbReference type="RefSeq" id="WP_015788831.1">
    <property type="nucleotide sequence ID" value="NC_013158.1"/>
</dbReference>
<sequence length="310" mass="35775">MYSLDQLIRGLKQTKESPNVLFRELNKNYHGLRSGKQYNKYGMDIMDAEWDTLIILDACRYDLFEEQNTIAGDLDQRTSRGSHTSQFLYGNFNGRELLDTVYTTASPQLRSRRDEIDVTFCDVNNAWDSSYWDEDDGTVPPDRMTEACIESFSEYPKKRHIFHYIQPHYPFLVSEIGDSTRGIGEDHAEGYNLWNSIFRGKLDADIESIHESYEKNFELVLDSIEELLEMDLGRVVVTSDHGNMLGERARPVPIREWGHPSRIYTDELVAIPWLEVEGCGSREIEEVETSESEASDGDQVEDRLESLGYL</sequence>
<dbReference type="Gene3D" id="3.40.720.10">
    <property type="entry name" value="Alkaline Phosphatase, subunit A"/>
    <property type="match status" value="1"/>
</dbReference>
<accession>C7NM47</accession>
<protein>
    <recommendedName>
        <fullName evidence="4">Sulfatase N-terminal domain-containing protein</fullName>
    </recommendedName>
</protein>
<keyword evidence="3" id="KW-1185">Reference proteome</keyword>
<organism evidence="2 3">
    <name type="scientific">Halorhabdus utahensis (strain DSM 12940 / JCM 11049 / AX-2)</name>
    <dbReference type="NCBI Taxonomy" id="519442"/>
    <lineage>
        <taxon>Archaea</taxon>
        <taxon>Methanobacteriati</taxon>
        <taxon>Methanobacteriota</taxon>
        <taxon>Stenosarchaea group</taxon>
        <taxon>Halobacteria</taxon>
        <taxon>Halobacteriales</taxon>
        <taxon>Haloarculaceae</taxon>
        <taxon>Halorhabdus</taxon>
    </lineage>
</organism>
<dbReference type="Proteomes" id="UP000002071">
    <property type="component" value="Chromosome"/>
</dbReference>
<evidence type="ECO:0000313" key="3">
    <source>
        <dbReference type="Proteomes" id="UP000002071"/>
    </source>
</evidence>
<gene>
    <name evidence="2" type="ordered locus">Huta_1072</name>
</gene>
<dbReference type="GeneID" id="8383346"/>